<evidence type="ECO:0000256" key="5">
    <source>
        <dbReference type="ARBA" id="ARBA00022989"/>
    </source>
</evidence>
<evidence type="ECO:0000259" key="7">
    <source>
        <dbReference type="SMART" id="SM00014"/>
    </source>
</evidence>
<keyword evidence="5" id="KW-1133">Transmembrane helix</keyword>
<dbReference type="EMBL" id="VSTH01000078">
    <property type="protein sequence ID" value="TYO64197.1"/>
    <property type="molecule type" value="Genomic_DNA"/>
</dbReference>
<dbReference type="SMART" id="SM00014">
    <property type="entry name" value="acidPPc"/>
    <property type="match status" value="1"/>
</dbReference>
<dbReference type="Proteomes" id="UP000324797">
    <property type="component" value="Unassembled WGS sequence"/>
</dbReference>
<keyword evidence="4" id="KW-0378">Hydrolase</keyword>
<gene>
    <name evidence="8" type="ORF">FXV83_22750</name>
</gene>
<protein>
    <submittedName>
        <fullName evidence="8">Phosphatase PAP2 family protein</fullName>
    </submittedName>
</protein>
<dbReference type="InterPro" id="IPR036938">
    <property type="entry name" value="PAP2/HPO_sf"/>
</dbReference>
<reference evidence="8 9" key="1">
    <citation type="submission" date="2019-08" db="EMBL/GenBank/DDBJ databases">
        <title>Bradyrhizobium hipponensis sp. nov., a rhizobium isolated from a Lupinus angustifolius root nodule in Tunisia.</title>
        <authorList>
            <person name="Off K."/>
            <person name="Rejili M."/>
            <person name="Mars M."/>
            <person name="Brachmann A."/>
            <person name="Marin M."/>
        </authorList>
    </citation>
    <scope>NUCLEOTIDE SEQUENCE [LARGE SCALE GENOMIC DNA]</scope>
    <source>
        <strain evidence="9">aSej3</strain>
    </source>
</reference>
<keyword evidence="2" id="KW-1003">Cell membrane</keyword>
<keyword evidence="9" id="KW-1185">Reference proteome</keyword>
<sequence length="200" mass="21641">MALVEVRPTRIDTAIANEIAMHTNSGIERTAQTLTWGADEHVLLALAGAGWLYAHLVQPRQRRIANHVLTVSLATALLPHVLKSMFDQTRPDRLTVRGHQKGVPVSGQPRDAFPSGHAVHMGALASAAGLLPPTSRRVVRSVAVALSLTRIALLAHWTSDVVAGFALGAVVERLVRPLTLAKSRSRQESRSRQDKSQARS</sequence>
<evidence type="ECO:0000256" key="2">
    <source>
        <dbReference type="ARBA" id="ARBA00022475"/>
    </source>
</evidence>
<evidence type="ECO:0000313" key="9">
    <source>
        <dbReference type="Proteomes" id="UP000324797"/>
    </source>
</evidence>
<dbReference type="AlphaFoldDB" id="A0A5S4YL39"/>
<feature type="domain" description="Phosphatidic acid phosphatase type 2/haloperoxidase" evidence="7">
    <location>
        <begin position="64"/>
        <end position="176"/>
    </location>
</feature>
<dbReference type="SUPFAM" id="SSF48317">
    <property type="entry name" value="Acid phosphatase/Vanadium-dependent haloperoxidase"/>
    <property type="match status" value="1"/>
</dbReference>
<organism evidence="8 9">
    <name type="scientific">Bradyrhizobium hipponense</name>
    <dbReference type="NCBI Taxonomy" id="2605638"/>
    <lineage>
        <taxon>Bacteria</taxon>
        <taxon>Pseudomonadati</taxon>
        <taxon>Pseudomonadota</taxon>
        <taxon>Alphaproteobacteria</taxon>
        <taxon>Hyphomicrobiales</taxon>
        <taxon>Nitrobacteraceae</taxon>
        <taxon>Bradyrhizobium</taxon>
    </lineage>
</organism>
<accession>A0A5S4YL39</accession>
<evidence type="ECO:0000256" key="1">
    <source>
        <dbReference type="ARBA" id="ARBA00004651"/>
    </source>
</evidence>
<dbReference type="RefSeq" id="WP_148741609.1">
    <property type="nucleotide sequence ID" value="NZ_VSTH01000078.1"/>
</dbReference>
<evidence type="ECO:0000256" key="6">
    <source>
        <dbReference type="ARBA" id="ARBA00023136"/>
    </source>
</evidence>
<evidence type="ECO:0000256" key="4">
    <source>
        <dbReference type="ARBA" id="ARBA00022801"/>
    </source>
</evidence>
<dbReference type="PANTHER" id="PTHR14969">
    <property type="entry name" value="SPHINGOSINE-1-PHOSPHATE PHOSPHOHYDROLASE"/>
    <property type="match status" value="1"/>
</dbReference>
<dbReference type="PANTHER" id="PTHR14969:SF62">
    <property type="entry name" value="DECAPRENYLPHOSPHORYL-5-PHOSPHORIBOSE PHOSPHATASE RV3807C-RELATED"/>
    <property type="match status" value="1"/>
</dbReference>
<dbReference type="CDD" id="cd01610">
    <property type="entry name" value="PAP2_like"/>
    <property type="match status" value="1"/>
</dbReference>
<dbReference type="GO" id="GO:0016787">
    <property type="term" value="F:hydrolase activity"/>
    <property type="evidence" value="ECO:0007669"/>
    <property type="project" value="UniProtKB-KW"/>
</dbReference>
<dbReference type="Pfam" id="PF01569">
    <property type="entry name" value="PAP2"/>
    <property type="match status" value="1"/>
</dbReference>
<dbReference type="GO" id="GO:0005886">
    <property type="term" value="C:plasma membrane"/>
    <property type="evidence" value="ECO:0007669"/>
    <property type="project" value="UniProtKB-SubCell"/>
</dbReference>
<keyword evidence="6" id="KW-0472">Membrane</keyword>
<keyword evidence="3" id="KW-0812">Transmembrane</keyword>
<evidence type="ECO:0000256" key="3">
    <source>
        <dbReference type="ARBA" id="ARBA00022692"/>
    </source>
</evidence>
<comment type="caution">
    <text evidence="8">The sequence shown here is derived from an EMBL/GenBank/DDBJ whole genome shotgun (WGS) entry which is preliminary data.</text>
</comment>
<evidence type="ECO:0000313" key="8">
    <source>
        <dbReference type="EMBL" id="TYO64197.1"/>
    </source>
</evidence>
<proteinExistence type="predicted"/>
<comment type="subcellular location">
    <subcellularLocation>
        <location evidence="1">Cell membrane</location>
        <topology evidence="1">Multi-pass membrane protein</topology>
    </subcellularLocation>
</comment>
<dbReference type="Gene3D" id="1.20.144.10">
    <property type="entry name" value="Phosphatidic acid phosphatase type 2/haloperoxidase"/>
    <property type="match status" value="1"/>
</dbReference>
<dbReference type="InterPro" id="IPR000326">
    <property type="entry name" value="PAP2/HPO"/>
</dbReference>
<name>A0A5S4YL39_9BRAD</name>